<name>A0A0N5D4A4_THECL</name>
<keyword evidence="1" id="KW-0175">Coiled coil</keyword>
<evidence type="ECO:0000313" key="2">
    <source>
        <dbReference type="EMBL" id="VDN05273.1"/>
    </source>
</evidence>
<dbReference type="OMA" id="FYGVCEV"/>
<organism evidence="4">
    <name type="scientific">Thelazia callipaeda</name>
    <name type="common">Oriental eyeworm</name>
    <name type="synonym">Parasitic nematode</name>
    <dbReference type="NCBI Taxonomy" id="103827"/>
    <lineage>
        <taxon>Eukaryota</taxon>
        <taxon>Metazoa</taxon>
        <taxon>Ecdysozoa</taxon>
        <taxon>Nematoda</taxon>
        <taxon>Chromadorea</taxon>
        <taxon>Rhabditida</taxon>
        <taxon>Spirurina</taxon>
        <taxon>Spiruromorpha</taxon>
        <taxon>Thelazioidea</taxon>
        <taxon>Thelaziidae</taxon>
        <taxon>Thelazia</taxon>
    </lineage>
</organism>
<reference evidence="2 3" key="2">
    <citation type="submission" date="2018-11" db="EMBL/GenBank/DDBJ databases">
        <authorList>
            <consortium name="Pathogen Informatics"/>
        </authorList>
    </citation>
    <scope>NUCLEOTIDE SEQUENCE [LARGE SCALE GENOMIC DNA]</scope>
</reference>
<evidence type="ECO:0000256" key="1">
    <source>
        <dbReference type="SAM" id="Coils"/>
    </source>
</evidence>
<evidence type="ECO:0000313" key="3">
    <source>
        <dbReference type="Proteomes" id="UP000276776"/>
    </source>
</evidence>
<keyword evidence="3" id="KW-1185">Reference proteome</keyword>
<dbReference type="AlphaFoldDB" id="A0A0N5D4A4"/>
<accession>A0A0N5D4A4</accession>
<dbReference type="WBParaSite" id="TCLT_0000779401-mRNA-1">
    <property type="protein sequence ID" value="TCLT_0000779401-mRNA-1"/>
    <property type="gene ID" value="TCLT_0000779401"/>
</dbReference>
<protein>
    <submittedName>
        <fullName evidence="4">DUF4200 domain-containing protein</fullName>
    </submittedName>
</protein>
<dbReference type="OrthoDB" id="5815815at2759"/>
<dbReference type="Proteomes" id="UP000276776">
    <property type="component" value="Unassembled WGS sequence"/>
</dbReference>
<sequence>MAVILNPCGSVRRLLGIPFADSTISGLHMPSRCSLFRHFRKKNKIKKREGDKTLSSPLFHELPNDLETAQVIIEGLTKQLKVHDDVSSNLALLQKRVEDSHQRTQNALQMLESRLDSAEGRWTRQLEIQHKYLLKQYNKEIKNQKIKQAFIKKTGTDSTLKETDNDAKVQEHELKILNHRAAKVDSGMKELSEITTSTINIEENLKTDKEKIRDFDARLKILSKREEMLNAVLTKHMNIYFRKQIKQSSDKQSDASFYGVCEIIDGYQKTVVNLNKALRKLEQVRFMPAMRTIDCTSLNVPTVDEIDEITIVMRRFLAKLRVQLSTVHLTGSPAANSRQSSRSSSIYDFNSKLSSSTSAPKLSFSNLDVSSIRSTASTNSAISSSALTSKSDSQFLLSASTIPSCDLVVAAKKSQECGNDAKK</sequence>
<feature type="coiled-coil region" evidence="1">
    <location>
        <begin position="94"/>
        <end position="121"/>
    </location>
</feature>
<evidence type="ECO:0000313" key="4">
    <source>
        <dbReference type="WBParaSite" id="TCLT_0000779401-mRNA-1"/>
    </source>
</evidence>
<proteinExistence type="predicted"/>
<gene>
    <name evidence="2" type="ORF">TCLT_LOCUS7783</name>
</gene>
<dbReference type="EMBL" id="UYYF01004544">
    <property type="protein sequence ID" value="VDN05273.1"/>
    <property type="molecule type" value="Genomic_DNA"/>
</dbReference>
<reference evidence="4" key="1">
    <citation type="submission" date="2017-02" db="UniProtKB">
        <authorList>
            <consortium name="WormBaseParasite"/>
        </authorList>
    </citation>
    <scope>IDENTIFICATION</scope>
</reference>